<evidence type="ECO:0000313" key="6">
    <source>
        <dbReference type="EMBL" id="TVU72609.1"/>
    </source>
</evidence>
<evidence type="ECO:0000256" key="4">
    <source>
        <dbReference type="ARBA" id="ARBA00022989"/>
    </source>
</evidence>
<keyword evidence="3" id="KW-0812">Transmembrane</keyword>
<dbReference type="OrthoDB" id="9804152at2"/>
<dbReference type="EMBL" id="VNFH01000002">
    <property type="protein sequence ID" value="TVU72609.1"/>
    <property type="molecule type" value="Genomic_DNA"/>
</dbReference>
<dbReference type="PANTHER" id="PTHR34478:SF1">
    <property type="entry name" value="PROTEIN LEMA"/>
    <property type="match status" value="1"/>
</dbReference>
<dbReference type="AlphaFoldDB" id="A0A558HU03"/>
<keyword evidence="7" id="KW-1185">Reference proteome</keyword>
<keyword evidence="5" id="KW-0472">Membrane</keyword>
<evidence type="ECO:0000256" key="2">
    <source>
        <dbReference type="ARBA" id="ARBA00008854"/>
    </source>
</evidence>
<comment type="subcellular location">
    <subcellularLocation>
        <location evidence="1">Membrane</location>
        <topology evidence="1">Single-pass membrane protein</topology>
    </subcellularLocation>
</comment>
<dbReference type="SUPFAM" id="SSF140478">
    <property type="entry name" value="LemA-like"/>
    <property type="match status" value="1"/>
</dbReference>
<dbReference type="Proteomes" id="UP000319941">
    <property type="component" value="Unassembled WGS sequence"/>
</dbReference>
<dbReference type="InterPro" id="IPR023353">
    <property type="entry name" value="LemA-like_dom_sf"/>
</dbReference>
<proteinExistence type="inferred from homology"/>
<organism evidence="6 7">
    <name type="scientific">Cobetia crustatorum</name>
    <dbReference type="NCBI Taxonomy" id="553385"/>
    <lineage>
        <taxon>Bacteria</taxon>
        <taxon>Pseudomonadati</taxon>
        <taxon>Pseudomonadota</taxon>
        <taxon>Gammaproteobacteria</taxon>
        <taxon>Oceanospirillales</taxon>
        <taxon>Halomonadaceae</taxon>
        <taxon>Cobetia</taxon>
    </lineage>
</organism>
<dbReference type="Gene3D" id="1.20.1440.20">
    <property type="entry name" value="LemA-like domain"/>
    <property type="match status" value="1"/>
</dbReference>
<evidence type="ECO:0000313" key="7">
    <source>
        <dbReference type="Proteomes" id="UP000319941"/>
    </source>
</evidence>
<gene>
    <name evidence="6" type="ORF">FQP86_02670</name>
</gene>
<dbReference type="RefSeq" id="WP_024952388.1">
    <property type="nucleotide sequence ID" value="NZ_CAWOWR010000076.1"/>
</dbReference>
<evidence type="ECO:0000256" key="1">
    <source>
        <dbReference type="ARBA" id="ARBA00004167"/>
    </source>
</evidence>
<sequence length="197" mass="21551">MKTFLLLGGIALIVIYVIAIYNKLVSLRARFENAFAQIEVQLKRRYDLIPNLVETAKGYLSHERETLEGVINARNKAMAALNAAAAHPGSMDKLASLAGAEQGLAASLGKLDVVVEAYPELKADQTMSDLMEELTATENRVAFARQAYNDAVTDYNVYRQSFPQVVLAPTFGHRTDAGLLAFDDSVKIRQAPDVSFG</sequence>
<comment type="caution">
    <text evidence="6">The sequence shown here is derived from an EMBL/GenBank/DDBJ whole genome shotgun (WGS) entry which is preliminary data.</text>
</comment>
<keyword evidence="4" id="KW-1133">Transmembrane helix</keyword>
<dbReference type="GO" id="GO:0016020">
    <property type="term" value="C:membrane"/>
    <property type="evidence" value="ECO:0007669"/>
    <property type="project" value="UniProtKB-SubCell"/>
</dbReference>
<protein>
    <submittedName>
        <fullName evidence="6">LemA family protein</fullName>
    </submittedName>
</protein>
<evidence type="ECO:0000256" key="3">
    <source>
        <dbReference type="ARBA" id="ARBA00022692"/>
    </source>
</evidence>
<name>A0A558HU03_9GAMM</name>
<dbReference type="STRING" id="553385.GCA_000591415_02392"/>
<dbReference type="PANTHER" id="PTHR34478">
    <property type="entry name" value="PROTEIN LEMA"/>
    <property type="match status" value="1"/>
</dbReference>
<comment type="similarity">
    <text evidence="2">Belongs to the LemA family.</text>
</comment>
<reference evidence="6 7" key="1">
    <citation type="submission" date="2019-07" db="EMBL/GenBank/DDBJ databases">
        <title>Diversity of Bacteria from Kongsfjorden, Arctic.</title>
        <authorList>
            <person name="Yu Y."/>
        </authorList>
    </citation>
    <scope>NUCLEOTIDE SEQUENCE [LARGE SCALE GENOMIC DNA]</scope>
    <source>
        <strain evidence="6 7">SM1923</strain>
    </source>
</reference>
<evidence type="ECO:0000256" key="5">
    <source>
        <dbReference type="ARBA" id="ARBA00023136"/>
    </source>
</evidence>
<dbReference type="Pfam" id="PF04011">
    <property type="entry name" value="LemA"/>
    <property type="match status" value="1"/>
</dbReference>
<accession>A0A558HU03</accession>
<dbReference type="InterPro" id="IPR007156">
    <property type="entry name" value="MamQ_LemA"/>
</dbReference>